<keyword evidence="4" id="KW-0479">Metal-binding</keyword>
<evidence type="ECO:0000313" key="10">
    <source>
        <dbReference type="EMBL" id="EED36211.1"/>
    </source>
</evidence>
<dbReference type="Pfam" id="PF04055">
    <property type="entry name" value="Radical_SAM"/>
    <property type="match status" value="1"/>
</dbReference>
<evidence type="ECO:0000256" key="3">
    <source>
        <dbReference type="ARBA" id="ARBA00022691"/>
    </source>
</evidence>
<dbReference type="InterPro" id="IPR034505">
    <property type="entry name" value="Coproporphyrinogen-III_oxidase"/>
</dbReference>
<dbReference type="GO" id="GO:0005737">
    <property type="term" value="C:cytoplasm"/>
    <property type="evidence" value="ECO:0007669"/>
    <property type="project" value="TreeGrafter"/>
</dbReference>
<evidence type="ECO:0000313" key="11">
    <source>
        <dbReference type="Proteomes" id="UP000004699"/>
    </source>
</evidence>
<dbReference type="PROSITE" id="PS51918">
    <property type="entry name" value="RADICAL_SAM"/>
    <property type="match status" value="1"/>
</dbReference>
<dbReference type="CDD" id="cd01335">
    <property type="entry name" value="Radical_SAM"/>
    <property type="match status" value="1"/>
</dbReference>
<evidence type="ECO:0000256" key="7">
    <source>
        <dbReference type="ARBA" id="ARBA00023014"/>
    </source>
</evidence>
<keyword evidence="7" id="KW-0411">Iron-sulfur</keyword>
<evidence type="ECO:0000256" key="6">
    <source>
        <dbReference type="ARBA" id="ARBA00023004"/>
    </source>
</evidence>
<gene>
    <name evidence="10" type="ORF">NOR51B_2159</name>
</gene>
<dbReference type="HOGENOM" id="CLU_027579_3_0_6"/>
<keyword evidence="5" id="KW-0560">Oxidoreductase</keyword>
<comment type="cofactor">
    <cofactor evidence="1">
        <name>[4Fe-4S] cluster</name>
        <dbReference type="ChEBI" id="CHEBI:49883"/>
    </cofactor>
</comment>
<accession>B8KT30</accession>
<dbReference type="eggNOG" id="COG0635">
    <property type="taxonomic scope" value="Bacteria"/>
</dbReference>
<dbReference type="InterPro" id="IPR013785">
    <property type="entry name" value="Aldolase_TIM"/>
</dbReference>
<dbReference type="GO" id="GO:0051539">
    <property type="term" value="F:4 iron, 4 sulfur cluster binding"/>
    <property type="evidence" value="ECO:0007669"/>
    <property type="project" value="TreeGrafter"/>
</dbReference>
<evidence type="ECO:0000256" key="1">
    <source>
        <dbReference type="ARBA" id="ARBA00001966"/>
    </source>
</evidence>
<organism evidence="10 11">
    <name type="scientific">Luminiphilus syltensis NOR5-1B</name>
    <dbReference type="NCBI Taxonomy" id="565045"/>
    <lineage>
        <taxon>Bacteria</taxon>
        <taxon>Pseudomonadati</taxon>
        <taxon>Pseudomonadota</taxon>
        <taxon>Gammaproteobacteria</taxon>
        <taxon>Cellvibrionales</taxon>
        <taxon>Halieaceae</taxon>
        <taxon>Luminiphilus</taxon>
    </lineage>
</organism>
<dbReference type="AlphaFoldDB" id="B8KT30"/>
<proteinExistence type="predicted"/>
<dbReference type="STRING" id="565045.NOR51B_2159"/>
<dbReference type="SFLD" id="SFLDG01065">
    <property type="entry name" value="anaerobic_coproporphyrinogen-I"/>
    <property type="match status" value="1"/>
</dbReference>
<dbReference type="Gene3D" id="3.20.20.70">
    <property type="entry name" value="Aldolase class I"/>
    <property type="match status" value="1"/>
</dbReference>
<reference evidence="11" key="1">
    <citation type="journal article" date="2013" name="BMC Microbiol.">
        <title>Taxonomy and evolution of bacteriochlorophyll a-containing members of the OM60/NOR5 clade of marine gammaproteobacteria: description of Luminiphilus syltensis gen. nov., sp. nov., reclassification of Haliea rubra as Pseudohaliea rubra gen. nov., comb. nov., and emendation of Chromatocurvus halotolerans.</title>
        <authorList>
            <person name="Spring S."/>
            <person name="Riedel T."/>
            <person name="Sproer C."/>
            <person name="Yan S."/>
            <person name="Harder J."/>
            <person name="Fuchs B.M."/>
        </authorList>
    </citation>
    <scope>NUCLEOTIDE SEQUENCE [LARGE SCALE GENOMIC DNA]</scope>
    <source>
        <strain evidence="11">NOR51-B</strain>
    </source>
</reference>
<dbReference type="PANTHER" id="PTHR13932">
    <property type="entry name" value="COPROPORPHYRINIGEN III OXIDASE"/>
    <property type="match status" value="1"/>
</dbReference>
<dbReference type="SMART" id="SM00729">
    <property type="entry name" value="Elp3"/>
    <property type="match status" value="1"/>
</dbReference>
<dbReference type="SFLD" id="SFLDS00029">
    <property type="entry name" value="Radical_SAM"/>
    <property type="match status" value="1"/>
</dbReference>
<evidence type="ECO:0000256" key="2">
    <source>
        <dbReference type="ARBA" id="ARBA00020156"/>
    </source>
</evidence>
<protein>
    <recommendedName>
        <fullName evidence="2">Oxygen-independent coproporphyrinogen III oxidase</fullName>
    </recommendedName>
    <alternativeName>
        <fullName evidence="8">Coproporphyrinogen III dehydrogenase</fullName>
    </alternativeName>
</protein>
<dbReference type="OrthoDB" id="9808022at2"/>
<sequence>MSEDSGKTNKQLTNDFISQPFSNKPYFEEIGKPMTQAQFVALANQQLSADVSTPLRLYVHVPFCSSKCFSCSRSSTVPSGSGEIEAYLDMLDLELAAVASQVENPRALDQIHLGGGTPNLLSEAQLLRLVSSIEKHFLVTDDTEMSLAANPNRVSSGQLALLNGLGFDRIRFEVRDVNETVQRSLGRFTTAEMLSDVFDSARQAGFQRITTDTLYGLPSQTIESVAESARAIAELGPDRVICKAFERRPDLYPNQRNIVASGMPSLADRLVMFQTIADTFNGAGFEWVGLDCFMTASDPVARAAKDSPIYRGWDGYALGQRGVVLGVGASAFSELGDVVVQNTPNLKTWQDTISTTRHPARMQRVLSHQDQLARDVLEGVFTSRELSDIEMSWFNAETGVLPKLKHSGVVALEGNRVSFTDNGKIVLRQMFSGLEPLYGCAPEV</sequence>
<dbReference type="GO" id="GO:0051989">
    <property type="term" value="F:coproporphyrinogen dehydrogenase activity"/>
    <property type="evidence" value="ECO:0007669"/>
    <property type="project" value="TreeGrafter"/>
</dbReference>
<keyword evidence="6" id="KW-0408">Iron</keyword>
<evidence type="ECO:0000259" key="9">
    <source>
        <dbReference type="PROSITE" id="PS51918"/>
    </source>
</evidence>
<keyword evidence="3" id="KW-0949">S-adenosyl-L-methionine</keyword>
<feature type="domain" description="Radical SAM core" evidence="9">
    <location>
        <begin position="49"/>
        <end position="283"/>
    </location>
</feature>
<dbReference type="InterPro" id="IPR006638">
    <property type="entry name" value="Elp3/MiaA/NifB-like_rSAM"/>
</dbReference>
<dbReference type="InterPro" id="IPR007197">
    <property type="entry name" value="rSAM"/>
</dbReference>
<dbReference type="PANTHER" id="PTHR13932:SF6">
    <property type="entry name" value="OXYGEN-INDEPENDENT COPROPORPHYRINOGEN III OXIDASE"/>
    <property type="match status" value="1"/>
</dbReference>
<evidence type="ECO:0000256" key="5">
    <source>
        <dbReference type="ARBA" id="ARBA00023002"/>
    </source>
</evidence>
<dbReference type="EMBL" id="DS999411">
    <property type="protein sequence ID" value="EED36211.1"/>
    <property type="molecule type" value="Genomic_DNA"/>
</dbReference>
<evidence type="ECO:0000256" key="4">
    <source>
        <dbReference type="ARBA" id="ARBA00022723"/>
    </source>
</evidence>
<dbReference type="SUPFAM" id="SSF102114">
    <property type="entry name" value="Radical SAM enzymes"/>
    <property type="match status" value="1"/>
</dbReference>
<dbReference type="GO" id="GO:0046872">
    <property type="term" value="F:metal ion binding"/>
    <property type="evidence" value="ECO:0007669"/>
    <property type="project" value="UniProtKB-KW"/>
</dbReference>
<keyword evidence="11" id="KW-1185">Reference proteome</keyword>
<dbReference type="GO" id="GO:0006782">
    <property type="term" value="P:protoporphyrinogen IX biosynthetic process"/>
    <property type="evidence" value="ECO:0007669"/>
    <property type="project" value="TreeGrafter"/>
</dbReference>
<dbReference type="InterPro" id="IPR058240">
    <property type="entry name" value="rSAM_sf"/>
</dbReference>
<dbReference type="Proteomes" id="UP000004699">
    <property type="component" value="Unassembled WGS sequence"/>
</dbReference>
<evidence type="ECO:0000256" key="8">
    <source>
        <dbReference type="ARBA" id="ARBA00030263"/>
    </source>
</evidence>
<dbReference type="RefSeq" id="WP_009020955.1">
    <property type="nucleotide sequence ID" value="NZ_DS999411.1"/>
</dbReference>
<name>B8KT30_9GAMM</name>